<sequence length="417" mass="46985">MVDCQSVQEFKYVFTLTCLVALNPFGDHEVNCGDARISAFEARNRLTDMIAIRGPIMDHLEKLGEETKIKDLSCEHQSQEKKNGKLSKTQEWLTMIIKMITPSENPADSTGTDNAFYMPSFVEQLEVLARSFPLWTGAAVPNVDNHASSAFQEGYFGDLQNRVFSNIKLPCSAYRFLHTHLEDIMAGNNLIAAKLLHYNHQMRRSVSPALEKEPEVAEKEDSVAQYESTTMPSIIRLDGYDSDFEARMLWKGLNNPDHMFFELIEDEVEKPPEEAVESLEKEPQVAEKEDSVVQHKCTTMSTFVNTTDIISDILSLEAAGRDFPEDTVSFDLVHQLENLNKFEQSTRKPPGIYMSMNESPALSSTTPVTSSTPIRKPSDILQKVKVETVQPGSLKASLKEGKKSYYFAPCPELRILN</sequence>
<proteinExistence type="predicted"/>
<name>A0A6V7JIT9_9HYME</name>
<gene>
    <name evidence="1" type="ORF">BBRV_LOCUS52721</name>
</gene>
<dbReference type="EMBL" id="CADCXW020000017">
    <property type="protein sequence ID" value="CAD1551442.1"/>
    <property type="molecule type" value="Genomic_DNA"/>
</dbReference>
<protein>
    <submittedName>
        <fullName evidence="1">Uncharacterized protein</fullName>
    </submittedName>
</protein>
<organism evidence="1">
    <name type="scientific">Bracon brevicornis</name>
    <dbReference type="NCBI Taxonomy" id="1563983"/>
    <lineage>
        <taxon>Eukaryota</taxon>
        <taxon>Metazoa</taxon>
        <taxon>Ecdysozoa</taxon>
        <taxon>Arthropoda</taxon>
        <taxon>Hexapoda</taxon>
        <taxon>Insecta</taxon>
        <taxon>Pterygota</taxon>
        <taxon>Neoptera</taxon>
        <taxon>Endopterygota</taxon>
        <taxon>Hymenoptera</taxon>
        <taxon>Apocrita</taxon>
        <taxon>Ichneumonoidea</taxon>
        <taxon>Braconidae</taxon>
        <taxon>Braconinae</taxon>
        <taxon>Bracon</taxon>
    </lineage>
</organism>
<dbReference type="AlphaFoldDB" id="A0A6V7JIT9"/>
<accession>A0A6V7JIT9</accession>
<reference evidence="1" key="1">
    <citation type="submission" date="2020-07" db="EMBL/GenBank/DDBJ databases">
        <authorList>
            <person name="Ferguson B K."/>
        </authorList>
    </citation>
    <scope>NUCLEOTIDE SEQUENCE</scope>
    <source>
        <strain evidence="1">L06</strain>
    </source>
</reference>
<evidence type="ECO:0000313" key="1">
    <source>
        <dbReference type="EMBL" id="CAD1551442.1"/>
    </source>
</evidence>